<feature type="region of interest" description="Disordered" evidence="1">
    <location>
        <begin position="61"/>
        <end position="80"/>
    </location>
</feature>
<evidence type="ECO:0000313" key="3">
    <source>
        <dbReference type="Proteomes" id="UP001230207"/>
    </source>
</evidence>
<gene>
    <name evidence="2" type="ORF">QO002_005187</name>
</gene>
<protein>
    <submittedName>
        <fullName evidence="2">Uncharacterized protein</fullName>
    </submittedName>
</protein>
<dbReference type="RefSeq" id="WP_307235218.1">
    <property type="nucleotide sequence ID" value="NZ_JAUSVF010000003.1"/>
</dbReference>
<dbReference type="Proteomes" id="UP001230207">
    <property type="component" value="Unassembled WGS sequence"/>
</dbReference>
<dbReference type="EMBL" id="JAUSVF010000003">
    <property type="protein sequence ID" value="MDQ0322981.1"/>
    <property type="molecule type" value="Genomic_DNA"/>
</dbReference>
<organism evidence="2 3">
    <name type="scientific">Pararhizobium capsulatum DSM 1112</name>
    <dbReference type="NCBI Taxonomy" id="1121113"/>
    <lineage>
        <taxon>Bacteria</taxon>
        <taxon>Pseudomonadati</taxon>
        <taxon>Pseudomonadota</taxon>
        <taxon>Alphaproteobacteria</taxon>
        <taxon>Hyphomicrobiales</taxon>
        <taxon>Rhizobiaceae</taxon>
        <taxon>Rhizobium/Agrobacterium group</taxon>
        <taxon>Pararhizobium</taxon>
    </lineage>
</organism>
<evidence type="ECO:0000256" key="1">
    <source>
        <dbReference type="SAM" id="MobiDB-lite"/>
    </source>
</evidence>
<name>A0ABU0BXJ6_9HYPH</name>
<comment type="caution">
    <text evidence="2">The sequence shown here is derived from an EMBL/GenBank/DDBJ whole genome shotgun (WGS) entry which is preliminary data.</text>
</comment>
<sequence length="80" mass="9022">MSEHLRQEMRERLEDFVDSFVVKGAKPHDVFDEITSAVEALREAYDRDPDPMNDTVVAPLLEEPSNDWPAADGKPRPGGK</sequence>
<proteinExistence type="predicted"/>
<keyword evidence="3" id="KW-1185">Reference proteome</keyword>
<reference evidence="2 3" key="1">
    <citation type="submission" date="2023-07" db="EMBL/GenBank/DDBJ databases">
        <title>Genomic Encyclopedia of Type Strains, Phase IV (KMG-IV): sequencing the most valuable type-strain genomes for metagenomic binning, comparative biology and taxonomic classification.</title>
        <authorList>
            <person name="Goeker M."/>
        </authorList>
    </citation>
    <scope>NUCLEOTIDE SEQUENCE [LARGE SCALE GENOMIC DNA]</scope>
    <source>
        <strain evidence="2 3">DSM 1112</strain>
    </source>
</reference>
<evidence type="ECO:0000313" key="2">
    <source>
        <dbReference type="EMBL" id="MDQ0322981.1"/>
    </source>
</evidence>
<accession>A0ABU0BXJ6</accession>